<proteinExistence type="predicted"/>
<dbReference type="InterPro" id="IPR004045">
    <property type="entry name" value="Glutathione_S-Trfase_N"/>
</dbReference>
<dbReference type="Pfam" id="PF13409">
    <property type="entry name" value="GST_N_2"/>
    <property type="match status" value="1"/>
</dbReference>
<dbReference type="EMBL" id="UIDG01000001">
    <property type="protein sequence ID" value="SUS03279.1"/>
    <property type="molecule type" value="Genomic_DNA"/>
</dbReference>
<dbReference type="SUPFAM" id="SSF47616">
    <property type="entry name" value="GST C-terminal domain-like"/>
    <property type="match status" value="1"/>
</dbReference>
<evidence type="ECO:0000313" key="3">
    <source>
        <dbReference type="EMBL" id="SUS03279.1"/>
    </source>
</evidence>
<dbReference type="Pfam" id="PF00043">
    <property type="entry name" value="GST_C"/>
    <property type="match status" value="1"/>
</dbReference>
<evidence type="ECO:0000259" key="2">
    <source>
        <dbReference type="PROSITE" id="PS50405"/>
    </source>
</evidence>
<dbReference type="AlphaFoldDB" id="A0A380T800"/>
<name>A0A380T800_9ZZZZ</name>
<accession>A0A380T800</accession>
<dbReference type="InterPro" id="IPR010987">
    <property type="entry name" value="Glutathione-S-Trfase_C-like"/>
</dbReference>
<dbReference type="PANTHER" id="PTHR44051:SF8">
    <property type="entry name" value="GLUTATHIONE S-TRANSFERASE GSTA"/>
    <property type="match status" value="1"/>
</dbReference>
<dbReference type="InterPro" id="IPR034345">
    <property type="entry name" value="Gtt2-like_N"/>
</dbReference>
<dbReference type="SUPFAM" id="SSF52833">
    <property type="entry name" value="Thioredoxin-like"/>
    <property type="match status" value="1"/>
</dbReference>
<organism evidence="3">
    <name type="scientific">metagenome</name>
    <dbReference type="NCBI Taxonomy" id="256318"/>
    <lineage>
        <taxon>unclassified sequences</taxon>
        <taxon>metagenomes</taxon>
    </lineage>
</organism>
<sequence>MRLYNLKAGMNPRRVRIFLAEKDIQIPTVDIDMMKGENRTPEFLAMNPLGKLPVLELDDGAFISESIAICRYLEELHPAPNLFGSTPTERAIVEMWNRRMDLELVQPMSEQFVHLSSFFAGRVEQIAKVGAHARQHAMRTLQWLDAELAQRPYIASSRYTVADISAQCAMVLGKNTGVPLPEDLPNLGRWWADVSSRPTARA</sequence>
<dbReference type="Gene3D" id="1.20.1050.10">
    <property type="match status" value="1"/>
</dbReference>
<protein>
    <submittedName>
        <fullName evidence="3">Glutathione S-transferase</fullName>
    </submittedName>
</protein>
<dbReference type="SFLD" id="SFLDG00358">
    <property type="entry name" value="Main_(cytGST)"/>
    <property type="match status" value="1"/>
</dbReference>
<feature type="domain" description="GST N-terminal" evidence="1">
    <location>
        <begin position="1"/>
        <end position="81"/>
    </location>
</feature>
<dbReference type="GO" id="GO:0016740">
    <property type="term" value="F:transferase activity"/>
    <property type="evidence" value="ECO:0007669"/>
    <property type="project" value="UniProtKB-KW"/>
</dbReference>
<dbReference type="PANTHER" id="PTHR44051">
    <property type="entry name" value="GLUTATHIONE S-TRANSFERASE-RELATED"/>
    <property type="match status" value="1"/>
</dbReference>
<dbReference type="InterPro" id="IPR036282">
    <property type="entry name" value="Glutathione-S-Trfase_C_sf"/>
</dbReference>
<dbReference type="InterPro" id="IPR004046">
    <property type="entry name" value="GST_C"/>
</dbReference>
<dbReference type="PROSITE" id="PS50404">
    <property type="entry name" value="GST_NTER"/>
    <property type="match status" value="1"/>
</dbReference>
<keyword evidence="3" id="KW-0808">Transferase</keyword>
<dbReference type="Gene3D" id="3.40.30.10">
    <property type="entry name" value="Glutaredoxin"/>
    <property type="match status" value="1"/>
</dbReference>
<dbReference type="InterPro" id="IPR040079">
    <property type="entry name" value="Glutathione_S-Trfase"/>
</dbReference>
<dbReference type="SFLD" id="SFLDS00019">
    <property type="entry name" value="Glutathione_Transferase_(cytos"/>
    <property type="match status" value="1"/>
</dbReference>
<gene>
    <name evidence="3" type="ORF">DF3PB_10032</name>
</gene>
<evidence type="ECO:0000259" key="1">
    <source>
        <dbReference type="PROSITE" id="PS50404"/>
    </source>
</evidence>
<feature type="domain" description="GST C-terminal" evidence="2">
    <location>
        <begin position="86"/>
        <end position="202"/>
    </location>
</feature>
<reference evidence="3" key="1">
    <citation type="submission" date="2018-07" db="EMBL/GenBank/DDBJ databases">
        <authorList>
            <person name="Quirk P.G."/>
            <person name="Krulwich T.A."/>
        </authorList>
    </citation>
    <scope>NUCLEOTIDE SEQUENCE</scope>
</reference>
<dbReference type="PROSITE" id="PS50405">
    <property type="entry name" value="GST_CTER"/>
    <property type="match status" value="1"/>
</dbReference>
<dbReference type="CDD" id="cd03051">
    <property type="entry name" value="GST_N_GTT2_like"/>
    <property type="match status" value="1"/>
</dbReference>
<dbReference type="InterPro" id="IPR036249">
    <property type="entry name" value="Thioredoxin-like_sf"/>
</dbReference>